<keyword evidence="4" id="KW-1185">Reference proteome</keyword>
<accession>A0A370IHL1</accession>
<comment type="caution">
    <text evidence="3">The sequence shown here is derived from an EMBL/GenBank/DDBJ whole genome shotgun (WGS) entry which is preliminary data.</text>
</comment>
<evidence type="ECO:0000313" key="4">
    <source>
        <dbReference type="Proteomes" id="UP000255421"/>
    </source>
</evidence>
<evidence type="ECO:0000256" key="1">
    <source>
        <dbReference type="SAM" id="MobiDB-lite"/>
    </source>
</evidence>
<feature type="region of interest" description="Disordered" evidence="1">
    <location>
        <begin position="89"/>
        <end position="125"/>
    </location>
</feature>
<dbReference type="RefSeq" id="WP_092538849.1">
    <property type="nucleotide sequence ID" value="NZ_FNKQ01000004.1"/>
</dbReference>
<sequence>MSESEEKSRLLPQLSSGVIRLGGAKVLFQRSGIISRMITMVSAMSAAWSTTPVLRDAFGTFWLFLSTAVLVLCAWMVFDYAVIYPSEQSFNQGQSQRAERSPLKRDTEEIKRRLKDLETDGENAK</sequence>
<feature type="compositionally biased region" description="Basic and acidic residues" evidence="1">
    <location>
        <begin position="97"/>
        <end position="125"/>
    </location>
</feature>
<protein>
    <submittedName>
        <fullName evidence="3">Uncharacterized protein</fullName>
    </submittedName>
</protein>
<organism evidence="3 4">
    <name type="scientific">Halopelagius longus</name>
    <dbReference type="NCBI Taxonomy" id="1236180"/>
    <lineage>
        <taxon>Archaea</taxon>
        <taxon>Methanobacteriati</taxon>
        <taxon>Methanobacteriota</taxon>
        <taxon>Stenosarchaea group</taxon>
        <taxon>Halobacteria</taxon>
        <taxon>Halobacteriales</taxon>
        <taxon>Haloferacaceae</taxon>
    </lineage>
</organism>
<dbReference type="EMBL" id="QQST01000002">
    <property type="protein sequence ID" value="RDI70205.1"/>
    <property type="molecule type" value="Genomic_DNA"/>
</dbReference>
<dbReference type="Proteomes" id="UP000255421">
    <property type="component" value="Unassembled WGS sequence"/>
</dbReference>
<dbReference type="OrthoDB" id="382887at2157"/>
<reference evidence="3 4" key="1">
    <citation type="submission" date="2018-07" db="EMBL/GenBank/DDBJ databases">
        <title>Genome sequence of extremly halophilic archaeon Halopelagius longus strain BC12-B1.</title>
        <authorList>
            <person name="Zhang X."/>
        </authorList>
    </citation>
    <scope>NUCLEOTIDE SEQUENCE [LARGE SCALE GENOMIC DNA]</scope>
    <source>
        <strain evidence="3 4">BC12-B1</strain>
    </source>
</reference>
<keyword evidence="2" id="KW-1133">Transmembrane helix</keyword>
<gene>
    <name evidence="3" type="ORF">DWB78_16460</name>
</gene>
<keyword evidence="2" id="KW-0472">Membrane</keyword>
<evidence type="ECO:0000256" key="2">
    <source>
        <dbReference type="SAM" id="Phobius"/>
    </source>
</evidence>
<feature type="transmembrane region" description="Helical" evidence="2">
    <location>
        <begin position="33"/>
        <end position="51"/>
    </location>
</feature>
<dbReference type="AlphaFoldDB" id="A0A370IHL1"/>
<evidence type="ECO:0000313" key="3">
    <source>
        <dbReference type="EMBL" id="RDI70205.1"/>
    </source>
</evidence>
<keyword evidence="2" id="KW-0812">Transmembrane</keyword>
<name>A0A370IHL1_9EURY</name>
<proteinExistence type="predicted"/>
<feature type="transmembrane region" description="Helical" evidence="2">
    <location>
        <begin position="57"/>
        <end position="78"/>
    </location>
</feature>